<dbReference type="InterPro" id="IPR044944">
    <property type="entry name" value="NOS_dom_3"/>
</dbReference>
<dbReference type="Pfam" id="PF02898">
    <property type="entry name" value="NO_synthase"/>
    <property type="match status" value="1"/>
</dbReference>
<evidence type="ECO:0000256" key="7">
    <source>
        <dbReference type="ARBA" id="ARBA00022723"/>
    </source>
</evidence>
<dbReference type="PIRSF" id="PIRSF037219">
    <property type="entry name" value="NOS_oxygenase"/>
    <property type="match status" value="1"/>
</dbReference>
<proteinExistence type="inferred from homology"/>
<evidence type="ECO:0000313" key="14">
    <source>
        <dbReference type="EMBL" id="SIS56282.1"/>
    </source>
</evidence>
<dbReference type="InterPro" id="IPR050607">
    <property type="entry name" value="NOS"/>
</dbReference>
<keyword evidence="8 11" id="KW-0560">Oxidoreductase</keyword>
<dbReference type="InterPro" id="IPR044940">
    <property type="entry name" value="NOS_dom_2"/>
</dbReference>
<dbReference type="GO" id="GO:0004517">
    <property type="term" value="F:nitric-oxide synthase activity"/>
    <property type="evidence" value="ECO:0007669"/>
    <property type="project" value="InterPro"/>
</dbReference>
<dbReference type="Gene3D" id="3.90.1230.10">
    <property type="entry name" value="Nitric Oxide Synthase, Chain A, domain 3"/>
    <property type="match status" value="1"/>
</dbReference>
<evidence type="ECO:0000256" key="4">
    <source>
        <dbReference type="ARBA" id="ARBA00012735"/>
    </source>
</evidence>
<dbReference type="GO" id="GO:0046872">
    <property type="term" value="F:metal ion binding"/>
    <property type="evidence" value="ECO:0007669"/>
    <property type="project" value="UniProtKB-KW"/>
</dbReference>
<protein>
    <recommendedName>
        <fullName evidence="5 11">Nitric oxide synthase oxygenase</fullName>
        <ecNumber evidence="4 11">1.14.14.47</ecNumber>
    </recommendedName>
</protein>
<dbReference type="PANTHER" id="PTHR43410:SF1">
    <property type="entry name" value="NITRIC OXIDE SYNTHASE"/>
    <property type="match status" value="1"/>
</dbReference>
<dbReference type="InterPro" id="IPR004030">
    <property type="entry name" value="NOS_N"/>
</dbReference>
<comment type="subunit">
    <text evidence="11">Homodimer.</text>
</comment>
<dbReference type="EC" id="1.14.14.47" evidence="4 11"/>
<dbReference type="InterPro" id="IPR044943">
    <property type="entry name" value="NOS_dom_1"/>
</dbReference>
<accession>A0A1N7K3V5</accession>
<evidence type="ECO:0000256" key="6">
    <source>
        <dbReference type="ARBA" id="ARBA00022617"/>
    </source>
</evidence>
<evidence type="ECO:0000313" key="15">
    <source>
        <dbReference type="Proteomes" id="UP000186156"/>
    </source>
</evidence>
<keyword evidence="7 11" id="KW-0479">Metal-binding</keyword>
<dbReference type="InterPro" id="IPR017142">
    <property type="entry name" value="Nitric_oxide_synthase_Oase-su"/>
</dbReference>
<dbReference type="PROSITE" id="PS60001">
    <property type="entry name" value="NOS"/>
    <property type="match status" value="1"/>
</dbReference>
<evidence type="ECO:0000256" key="10">
    <source>
        <dbReference type="ARBA" id="ARBA00048713"/>
    </source>
</evidence>
<evidence type="ECO:0000256" key="11">
    <source>
        <dbReference type="PIRNR" id="PIRNR037219"/>
    </source>
</evidence>
<evidence type="ECO:0000256" key="12">
    <source>
        <dbReference type="PIRSR" id="PIRSR037219-1"/>
    </source>
</evidence>
<dbReference type="SUPFAM" id="SSF56512">
    <property type="entry name" value="Nitric oxide (NO) synthase oxygenase domain"/>
    <property type="match status" value="1"/>
</dbReference>
<evidence type="ECO:0000259" key="13">
    <source>
        <dbReference type="PROSITE" id="PS60001"/>
    </source>
</evidence>
<comment type="cofactor">
    <cofactor evidence="1 11 12">
        <name>heme</name>
        <dbReference type="ChEBI" id="CHEBI:30413"/>
    </cofactor>
</comment>
<dbReference type="Gene3D" id="3.90.440.10">
    <property type="entry name" value="Nitric Oxide Synthase,Heme Domain,Chain A domain 2"/>
    <property type="match status" value="1"/>
</dbReference>
<comment type="function">
    <text evidence="2 11">Catalyzes the production of nitric oxide.</text>
</comment>
<feature type="domain" description="Nitric oxide synthase (NOS)" evidence="13">
    <location>
        <begin position="63"/>
        <end position="70"/>
    </location>
</feature>
<dbReference type="PANTHER" id="PTHR43410">
    <property type="entry name" value="NITRIC OXIDE SYNTHASE OXYGENASE"/>
    <property type="match status" value="1"/>
</dbReference>
<evidence type="ECO:0000256" key="1">
    <source>
        <dbReference type="ARBA" id="ARBA00001971"/>
    </source>
</evidence>
<evidence type="ECO:0000256" key="2">
    <source>
        <dbReference type="ARBA" id="ARBA00002642"/>
    </source>
</evidence>
<sequence>MNPLFDEARRFIETCYRELGKDDDEISRRLDDVRHQIDRDGTYDHTFEELEHGARMAWRNSNRCIGRLFWQTLQVFDARHLHRPKAMFEALCDHLEFAQNDGKVRPAITVFAQATNGREPRIWNHQLVRYAGYETEKGVVGDPASVAFTRVCEELGWRGPRTPWDVLPVVVSNGQELAWFELPRDLVLEVPITHPECPRFADLGLRWYAVPILSDMALVIGGIRYSAAPFNGWYMVTEIGARNLADPFRYNKLPEVADALGLDRTRDATLWRDRALVELNVAVLHSYRERGVTIVDHHTAARQFAYFEQLERDAGRRVTGDWSWLIPPLSPAATHIFHSGYDNDYVTPNFVRQPSPYSAPPLKIDPSIFR</sequence>
<comment type="miscellaneous">
    <text evidence="11">This protein is similar to the oxygenase domain of eukaryotic nitric oxide synthases but lacks the reductase domain which, in eukaryotes, is responsible for transfer of electrons to the ferric heme during nitric oxide synthesis.</text>
</comment>
<dbReference type="EMBL" id="FTOO01000001">
    <property type="protein sequence ID" value="SIS56282.1"/>
    <property type="molecule type" value="Genomic_DNA"/>
</dbReference>
<comment type="catalytic activity">
    <reaction evidence="10">
        <text>3 reduced [flavodoxin] + 2 L-arginine + 4 O2 = 3 oxidized [flavodoxin] + 2 L-citrulline + 2 nitric oxide + 4 H2O + 5 H(+)</text>
        <dbReference type="Rhea" id="RHEA:52324"/>
        <dbReference type="Rhea" id="RHEA-COMP:10622"/>
        <dbReference type="Rhea" id="RHEA-COMP:10623"/>
        <dbReference type="ChEBI" id="CHEBI:15377"/>
        <dbReference type="ChEBI" id="CHEBI:15378"/>
        <dbReference type="ChEBI" id="CHEBI:15379"/>
        <dbReference type="ChEBI" id="CHEBI:16480"/>
        <dbReference type="ChEBI" id="CHEBI:32682"/>
        <dbReference type="ChEBI" id="CHEBI:57618"/>
        <dbReference type="ChEBI" id="CHEBI:57743"/>
        <dbReference type="ChEBI" id="CHEBI:58210"/>
        <dbReference type="EC" id="1.14.14.47"/>
    </reaction>
</comment>
<evidence type="ECO:0000256" key="3">
    <source>
        <dbReference type="ARBA" id="ARBA00005411"/>
    </source>
</evidence>
<dbReference type="GO" id="GO:0006809">
    <property type="term" value="P:nitric oxide biosynthetic process"/>
    <property type="evidence" value="ECO:0007669"/>
    <property type="project" value="InterPro"/>
</dbReference>
<keyword evidence="9 11" id="KW-0408">Iron</keyword>
<feature type="binding site" description="axial binding residue" evidence="12">
    <location>
        <position position="64"/>
    </location>
    <ligand>
        <name>heme</name>
        <dbReference type="ChEBI" id="CHEBI:30413"/>
    </ligand>
    <ligandPart>
        <name>Fe</name>
        <dbReference type="ChEBI" id="CHEBI:18248"/>
    </ligandPart>
</feature>
<dbReference type="Gene3D" id="3.90.340.10">
    <property type="entry name" value="Nitric Oxide Synthase, Chain A, domain 1"/>
    <property type="match status" value="1"/>
</dbReference>
<dbReference type="InterPro" id="IPR036119">
    <property type="entry name" value="NOS_N_sf"/>
</dbReference>
<dbReference type="GO" id="GO:0020037">
    <property type="term" value="F:heme binding"/>
    <property type="evidence" value="ECO:0007669"/>
    <property type="project" value="InterPro"/>
</dbReference>
<keyword evidence="6 11" id="KW-0349">Heme</keyword>
<dbReference type="OrthoDB" id="3398374at2"/>
<gene>
    <name evidence="14" type="ORF">SAMN05421799_101340</name>
</gene>
<name>A0A1N7K3V5_9BACL</name>
<keyword evidence="15" id="KW-1185">Reference proteome</keyword>
<dbReference type="AlphaFoldDB" id="A0A1N7K3V5"/>
<dbReference type="CDD" id="cd00575">
    <property type="entry name" value="NOS_oxygenase"/>
    <property type="match status" value="1"/>
</dbReference>
<dbReference type="Proteomes" id="UP000186156">
    <property type="component" value="Unassembled WGS sequence"/>
</dbReference>
<dbReference type="STRING" id="252246.SAMN05421799_101340"/>
<comment type="similarity">
    <text evidence="3 11">Belongs to the NOS family. Bacterial NOS oxygenase subfamily.</text>
</comment>
<reference evidence="15" key="1">
    <citation type="submission" date="2017-01" db="EMBL/GenBank/DDBJ databases">
        <authorList>
            <person name="Varghese N."/>
            <person name="Submissions S."/>
        </authorList>
    </citation>
    <scope>NUCLEOTIDE SEQUENCE [LARGE SCALE GENOMIC DNA]</scope>
    <source>
        <strain evidence="15">DSM 16176</strain>
    </source>
</reference>
<evidence type="ECO:0000256" key="8">
    <source>
        <dbReference type="ARBA" id="ARBA00023002"/>
    </source>
</evidence>
<dbReference type="RefSeq" id="WP_076344696.1">
    <property type="nucleotide sequence ID" value="NZ_FTOO01000001.1"/>
</dbReference>
<organism evidence="14 15">
    <name type="scientific">Alicyclobacillus vulcanalis</name>
    <dbReference type="NCBI Taxonomy" id="252246"/>
    <lineage>
        <taxon>Bacteria</taxon>
        <taxon>Bacillati</taxon>
        <taxon>Bacillota</taxon>
        <taxon>Bacilli</taxon>
        <taxon>Bacillales</taxon>
        <taxon>Alicyclobacillaceae</taxon>
        <taxon>Alicyclobacillus</taxon>
    </lineage>
</organism>
<evidence type="ECO:0000256" key="9">
    <source>
        <dbReference type="ARBA" id="ARBA00023004"/>
    </source>
</evidence>
<evidence type="ECO:0000256" key="5">
    <source>
        <dbReference type="ARBA" id="ARBA00018859"/>
    </source>
</evidence>